<dbReference type="EMBL" id="NMUH01009896">
    <property type="protein sequence ID" value="MQM20521.1"/>
    <property type="molecule type" value="Genomic_DNA"/>
</dbReference>
<dbReference type="PANTHER" id="PTHR11945">
    <property type="entry name" value="MADS BOX PROTEIN"/>
    <property type="match status" value="1"/>
</dbReference>
<accession>A0A843XMY0</accession>
<evidence type="ECO:0000313" key="8">
    <source>
        <dbReference type="EMBL" id="MQM20521.1"/>
    </source>
</evidence>
<dbReference type="PROSITE" id="PS50066">
    <property type="entry name" value="MADS_BOX_2"/>
    <property type="match status" value="1"/>
</dbReference>
<dbReference type="SMART" id="SM00432">
    <property type="entry name" value="MADS"/>
    <property type="match status" value="1"/>
</dbReference>
<comment type="subcellular location">
    <subcellularLocation>
        <location evidence="1">Nucleus</location>
    </subcellularLocation>
</comment>
<feature type="compositionally biased region" description="Polar residues" evidence="6">
    <location>
        <begin position="430"/>
        <end position="440"/>
    </location>
</feature>
<organism evidence="8 9">
    <name type="scientific">Colocasia esculenta</name>
    <name type="common">Wild taro</name>
    <name type="synonym">Arum esculentum</name>
    <dbReference type="NCBI Taxonomy" id="4460"/>
    <lineage>
        <taxon>Eukaryota</taxon>
        <taxon>Viridiplantae</taxon>
        <taxon>Streptophyta</taxon>
        <taxon>Embryophyta</taxon>
        <taxon>Tracheophyta</taxon>
        <taxon>Spermatophyta</taxon>
        <taxon>Magnoliopsida</taxon>
        <taxon>Liliopsida</taxon>
        <taxon>Araceae</taxon>
        <taxon>Aroideae</taxon>
        <taxon>Colocasieae</taxon>
        <taxon>Colocasia</taxon>
    </lineage>
</organism>
<keyword evidence="3" id="KW-0238">DNA-binding</keyword>
<evidence type="ECO:0000256" key="2">
    <source>
        <dbReference type="ARBA" id="ARBA00023015"/>
    </source>
</evidence>
<dbReference type="GO" id="GO:0005634">
    <property type="term" value="C:nucleus"/>
    <property type="evidence" value="ECO:0007669"/>
    <property type="project" value="UniProtKB-SubCell"/>
</dbReference>
<evidence type="ECO:0000256" key="1">
    <source>
        <dbReference type="ARBA" id="ARBA00004123"/>
    </source>
</evidence>
<dbReference type="OrthoDB" id="691496at2759"/>
<reference evidence="8" key="1">
    <citation type="submission" date="2017-07" db="EMBL/GenBank/DDBJ databases">
        <title>Taro Niue Genome Assembly and Annotation.</title>
        <authorList>
            <person name="Atibalentja N."/>
            <person name="Keating K."/>
            <person name="Fields C.J."/>
        </authorList>
    </citation>
    <scope>NUCLEOTIDE SEQUENCE</scope>
    <source>
        <strain evidence="8">Niue_2</strain>
        <tissue evidence="8">Leaf</tissue>
    </source>
</reference>
<dbReference type="GO" id="GO:0000978">
    <property type="term" value="F:RNA polymerase II cis-regulatory region sequence-specific DNA binding"/>
    <property type="evidence" value="ECO:0007669"/>
    <property type="project" value="TreeGrafter"/>
</dbReference>
<evidence type="ECO:0000256" key="3">
    <source>
        <dbReference type="ARBA" id="ARBA00023125"/>
    </source>
</evidence>
<feature type="region of interest" description="Disordered" evidence="6">
    <location>
        <begin position="412"/>
        <end position="440"/>
    </location>
</feature>
<proteinExistence type="predicted"/>
<evidence type="ECO:0000256" key="5">
    <source>
        <dbReference type="ARBA" id="ARBA00023242"/>
    </source>
</evidence>
<name>A0A843XMY0_COLES</name>
<keyword evidence="5" id="KW-0539">Nucleus</keyword>
<dbReference type="Pfam" id="PF00319">
    <property type="entry name" value="SRF-TF"/>
    <property type="match status" value="1"/>
</dbReference>
<dbReference type="PRINTS" id="PR00404">
    <property type="entry name" value="MADSDOMAIN"/>
</dbReference>
<gene>
    <name evidence="8" type="ORF">Taro_053543</name>
</gene>
<feature type="domain" description="MADS-box" evidence="7">
    <location>
        <begin position="1"/>
        <end position="61"/>
    </location>
</feature>
<dbReference type="CDD" id="cd00266">
    <property type="entry name" value="MADS_SRF_like"/>
    <property type="match status" value="1"/>
</dbReference>
<dbReference type="Proteomes" id="UP000652761">
    <property type="component" value="Unassembled WGS sequence"/>
</dbReference>
<evidence type="ECO:0000256" key="4">
    <source>
        <dbReference type="ARBA" id="ARBA00023163"/>
    </source>
</evidence>
<keyword evidence="2" id="KW-0805">Transcription regulation</keyword>
<dbReference type="InterPro" id="IPR002100">
    <property type="entry name" value="TF_MADSbox"/>
</dbReference>
<sequence>MVRIKMPLRLIEGEKHRNMTFMKRRVVIKKKAEELSTLCDIATMLVCYGPRGQLETWPKDPREVRGMIDLYRSVHPDECIKRRYGLATFFEGHLKKLQADLARERESWLDSWSQEPLEELAQYLDAKLDAIEERMSYLGPEEVGRLLGKETEAWEDQHAHNQFQQMAGSMASSLHLDDNAILDAQPALSIETMDFSRVKKEDIKGNDLQGHTSAAGAAFWEAPHGLQMSSQQPCPLTYSAADPYMLPKLPEAQGFSMADVAFVDDLIFPNRFLSMDLATYPSMDLATYPAAVPSAGCSASVVGTLAPAVTAFPLSFTYDASLCYSSGGSTGIIGNSEELLPPLDRPVHDAGFGFSLNRRAASNMAVACHEGFDQNELYGAEFVQGAAGHTGTSLAETSSGSLFLDPPPNFCSSSESVQEVAPGGDDSSKRVPTTAKNPCT</sequence>
<dbReference type="InterPro" id="IPR036879">
    <property type="entry name" value="TF_MADSbox_sf"/>
</dbReference>
<dbReference type="PANTHER" id="PTHR11945:SF534">
    <property type="entry name" value="MYOCYTE-SPECIFIC ENHANCER FACTOR 2"/>
    <property type="match status" value="1"/>
</dbReference>
<evidence type="ECO:0000313" key="9">
    <source>
        <dbReference type="Proteomes" id="UP000652761"/>
    </source>
</evidence>
<dbReference type="GO" id="GO:0000981">
    <property type="term" value="F:DNA-binding transcription factor activity, RNA polymerase II-specific"/>
    <property type="evidence" value="ECO:0007669"/>
    <property type="project" value="InterPro"/>
</dbReference>
<comment type="caution">
    <text evidence="8">The sequence shown here is derived from an EMBL/GenBank/DDBJ whole genome shotgun (WGS) entry which is preliminary data.</text>
</comment>
<dbReference type="InterPro" id="IPR033897">
    <property type="entry name" value="SRF-like_MADS-box"/>
</dbReference>
<keyword evidence="9" id="KW-1185">Reference proteome</keyword>
<evidence type="ECO:0000259" key="7">
    <source>
        <dbReference type="PROSITE" id="PS50066"/>
    </source>
</evidence>
<dbReference type="Gene3D" id="3.40.1810.10">
    <property type="entry name" value="Transcription factor, MADS-box"/>
    <property type="match status" value="1"/>
</dbReference>
<dbReference type="SUPFAM" id="SSF55455">
    <property type="entry name" value="SRF-like"/>
    <property type="match status" value="1"/>
</dbReference>
<dbReference type="GO" id="GO:0045944">
    <property type="term" value="P:positive regulation of transcription by RNA polymerase II"/>
    <property type="evidence" value="ECO:0007669"/>
    <property type="project" value="InterPro"/>
</dbReference>
<dbReference type="AlphaFoldDB" id="A0A843XMY0"/>
<dbReference type="GO" id="GO:0046983">
    <property type="term" value="F:protein dimerization activity"/>
    <property type="evidence" value="ECO:0007669"/>
    <property type="project" value="InterPro"/>
</dbReference>
<keyword evidence="4" id="KW-0804">Transcription</keyword>
<protein>
    <recommendedName>
        <fullName evidence="7">MADS-box domain-containing protein</fullName>
    </recommendedName>
</protein>
<evidence type="ECO:0000256" key="6">
    <source>
        <dbReference type="SAM" id="MobiDB-lite"/>
    </source>
</evidence>